<dbReference type="InterPro" id="IPR036397">
    <property type="entry name" value="RNaseH_sf"/>
</dbReference>
<keyword evidence="3" id="KW-1185">Reference proteome</keyword>
<dbReference type="InterPro" id="IPR050863">
    <property type="entry name" value="CenT-Element_Derived"/>
</dbReference>
<dbReference type="InterPro" id="IPR004875">
    <property type="entry name" value="DDE_SF_endonuclease_dom"/>
</dbReference>
<dbReference type="EMBL" id="JBHFFA010000007">
    <property type="protein sequence ID" value="KAL2612614.1"/>
    <property type="molecule type" value="Genomic_DNA"/>
</dbReference>
<name>A0ABD1XUZ8_9MARC</name>
<dbReference type="AlphaFoldDB" id="A0ABD1XUZ8"/>
<organism evidence="2 3">
    <name type="scientific">Riccia fluitans</name>
    <dbReference type="NCBI Taxonomy" id="41844"/>
    <lineage>
        <taxon>Eukaryota</taxon>
        <taxon>Viridiplantae</taxon>
        <taxon>Streptophyta</taxon>
        <taxon>Embryophyta</taxon>
        <taxon>Marchantiophyta</taxon>
        <taxon>Marchantiopsida</taxon>
        <taxon>Marchantiidae</taxon>
        <taxon>Marchantiales</taxon>
        <taxon>Ricciaceae</taxon>
        <taxon>Riccia</taxon>
    </lineage>
</organism>
<dbReference type="Gene3D" id="3.30.420.10">
    <property type="entry name" value="Ribonuclease H-like superfamily/Ribonuclease H"/>
    <property type="match status" value="1"/>
</dbReference>
<reference evidence="2 3" key="1">
    <citation type="submission" date="2024-09" db="EMBL/GenBank/DDBJ databases">
        <title>Chromosome-scale assembly of Riccia fluitans.</title>
        <authorList>
            <person name="Paukszto L."/>
            <person name="Sawicki J."/>
            <person name="Karawczyk K."/>
            <person name="Piernik-Szablinska J."/>
            <person name="Szczecinska M."/>
            <person name="Mazdziarz M."/>
        </authorList>
    </citation>
    <scope>NUCLEOTIDE SEQUENCE [LARGE SCALE GENOMIC DNA]</scope>
    <source>
        <strain evidence="2">Rf_01</strain>
        <tissue evidence="2">Aerial parts of the thallus</tissue>
    </source>
</reference>
<comment type="caution">
    <text evidence="2">The sequence shown here is derived from an EMBL/GenBank/DDBJ whole genome shotgun (WGS) entry which is preliminary data.</text>
</comment>
<evidence type="ECO:0000313" key="3">
    <source>
        <dbReference type="Proteomes" id="UP001605036"/>
    </source>
</evidence>
<evidence type="ECO:0000259" key="1">
    <source>
        <dbReference type="Pfam" id="PF03184"/>
    </source>
</evidence>
<proteinExistence type="predicted"/>
<protein>
    <recommendedName>
        <fullName evidence="1">DDE-1 domain-containing protein</fullName>
    </recommendedName>
</protein>
<gene>
    <name evidence="2" type="ORF">R1flu_024306</name>
</gene>
<dbReference type="Pfam" id="PF03184">
    <property type="entry name" value="DDE_1"/>
    <property type="match status" value="1"/>
</dbReference>
<dbReference type="PANTHER" id="PTHR19303:SF73">
    <property type="entry name" value="PROTEIN PDC2"/>
    <property type="match status" value="1"/>
</dbReference>
<dbReference type="PANTHER" id="PTHR19303">
    <property type="entry name" value="TRANSPOSON"/>
    <property type="match status" value="1"/>
</dbReference>
<dbReference type="Proteomes" id="UP001605036">
    <property type="component" value="Unassembled WGS sequence"/>
</dbReference>
<feature type="domain" description="DDE-1" evidence="1">
    <location>
        <begin position="2"/>
        <end position="161"/>
    </location>
</feature>
<sequence length="308" mass="34943">MGEKLPPWIIGKSKNPRSFCGQDMTQLKVNYVNSVRAWMITPIFNQYLKELDVYFKRKGQKVLIFLDNAPVHIVDEATNLANIELCFFPPNLTSVLQPLDGGIIRSLKALYRKFEVVSLLDNINELLHASDLIKKLIVLDAIKFIDKSWSLVKAETIQKCFANCGFVTGDEDAQELHEIAAQEEELVALACRIGIPQSNLVIEEQLPEFEVVEEKSLICQLVAEHRDIADDDEVEELAIELEDEDQPTVQNVVPIVVARDMVTQLILFAKMHSLFSDELDLLNLKATLNNLYNSSLKQSTIRQYISNN</sequence>
<accession>A0ABD1XUZ8</accession>
<evidence type="ECO:0000313" key="2">
    <source>
        <dbReference type="EMBL" id="KAL2612614.1"/>
    </source>
</evidence>